<dbReference type="Proteomes" id="UP000298663">
    <property type="component" value="Unassembled WGS sequence"/>
</dbReference>
<evidence type="ECO:0000313" key="2">
    <source>
        <dbReference type="Proteomes" id="UP000298663"/>
    </source>
</evidence>
<proteinExistence type="predicted"/>
<name>A0A4U5NSQ6_STECR</name>
<evidence type="ECO:0000313" key="1">
    <source>
        <dbReference type="EMBL" id="TKR86366.1"/>
    </source>
</evidence>
<keyword evidence="2" id="KW-1185">Reference proteome</keyword>
<protein>
    <submittedName>
        <fullName evidence="1">Uncharacterized protein</fullName>
    </submittedName>
</protein>
<comment type="caution">
    <text evidence="1">The sequence shown here is derived from an EMBL/GenBank/DDBJ whole genome shotgun (WGS) entry which is preliminary data.</text>
</comment>
<sequence>MQTASKRFQNRTCPEGFRRVKTQIDDHRSYLPCSMGRPQKLSHLCDQRESTQLVFVESDSSTAHIARKLSRREFNVAQLTEDESPPIAY</sequence>
<organism evidence="1 2">
    <name type="scientific">Steinernema carpocapsae</name>
    <name type="common">Entomopathogenic nematode</name>
    <dbReference type="NCBI Taxonomy" id="34508"/>
    <lineage>
        <taxon>Eukaryota</taxon>
        <taxon>Metazoa</taxon>
        <taxon>Ecdysozoa</taxon>
        <taxon>Nematoda</taxon>
        <taxon>Chromadorea</taxon>
        <taxon>Rhabditida</taxon>
        <taxon>Tylenchina</taxon>
        <taxon>Panagrolaimomorpha</taxon>
        <taxon>Strongyloidoidea</taxon>
        <taxon>Steinernematidae</taxon>
        <taxon>Steinernema</taxon>
    </lineage>
</organism>
<accession>A0A4U5NSQ6</accession>
<gene>
    <name evidence="1" type="ORF">L596_010971</name>
</gene>
<dbReference type="AlphaFoldDB" id="A0A4U5NSQ6"/>
<reference evidence="1 2" key="1">
    <citation type="journal article" date="2015" name="Genome Biol.">
        <title>Comparative genomics of Steinernema reveals deeply conserved gene regulatory networks.</title>
        <authorList>
            <person name="Dillman A.R."/>
            <person name="Macchietto M."/>
            <person name="Porter C.F."/>
            <person name="Rogers A."/>
            <person name="Williams B."/>
            <person name="Antoshechkin I."/>
            <person name="Lee M.M."/>
            <person name="Goodwin Z."/>
            <person name="Lu X."/>
            <person name="Lewis E.E."/>
            <person name="Goodrich-Blair H."/>
            <person name="Stock S.P."/>
            <person name="Adams B.J."/>
            <person name="Sternberg P.W."/>
            <person name="Mortazavi A."/>
        </authorList>
    </citation>
    <scope>NUCLEOTIDE SEQUENCE [LARGE SCALE GENOMIC DNA]</scope>
    <source>
        <strain evidence="1 2">ALL</strain>
    </source>
</reference>
<reference evidence="1 2" key="2">
    <citation type="journal article" date="2019" name="G3 (Bethesda)">
        <title>Hybrid Assembly of the Genome of the Entomopathogenic Nematode Steinernema carpocapsae Identifies the X-Chromosome.</title>
        <authorList>
            <person name="Serra L."/>
            <person name="Macchietto M."/>
            <person name="Macias-Munoz A."/>
            <person name="McGill C.J."/>
            <person name="Rodriguez I.M."/>
            <person name="Rodriguez B."/>
            <person name="Murad R."/>
            <person name="Mortazavi A."/>
        </authorList>
    </citation>
    <scope>NUCLEOTIDE SEQUENCE [LARGE SCALE GENOMIC DNA]</scope>
    <source>
        <strain evidence="1 2">ALL</strain>
    </source>
</reference>
<dbReference type="EMBL" id="AZBU02000003">
    <property type="protein sequence ID" value="TKR86366.1"/>
    <property type="molecule type" value="Genomic_DNA"/>
</dbReference>